<feature type="compositionally biased region" description="Basic residues" evidence="1">
    <location>
        <begin position="20"/>
        <end position="31"/>
    </location>
</feature>
<evidence type="ECO:0000313" key="3">
    <source>
        <dbReference type="Proteomes" id="UP001054945"/>
    </source>
</evidence>
<evidence type="ECO:0008006" key="4">
    <source>
        <dbReference type="Google" id="ProtNLM"/>
    </source>
</evidence>
<keyword evidence="3" id="KW-1185">Reference proteome</keyword>
<feature type="region of interest" description="Disordered" evidence="1">
    <location>
        <begin position="1"/>
        <end position="58"/>
    </location>
</feature>
<evidence type="ECO:0000256" key="1">
    <source>
        <dbReference type="SAM" id="MobiDB-lite"/>
    </source>
</evidence>
<evidence type="ECO:0000313" key="2">
    <source>
        <dbReference type="EMBL" id="GIY22458.1"/>
    </source>
</evidence>
<proteinExistence type="predicted"/>
<sequence>MAKYEGKTQNPRGKKDIKIWHKSRNTVHPRCRQNPNTIYENKPRSGRPSIDSFPRRRGWGGGGVKMGLVYGRTTRSVPDWGAASMKMEGRPCLVARKILWTSKLTLDR</sequence>
<gene>
    <name evidence="2" type="ORF">CEXT_551121</name>
</gene>
<organism evidence="2 3">
    <name type="scientific">Caerostris extrusa</name>
    <name type="common">Bark spider</name>
    <name type="synonym">Caerostris bankana</name>
    <dbReference type="NCBI Taxonomy" id="172846"/>
    <lineage>
        <taxon>Eukaryota</taxon>
        <taxon>Metazoa</taxon>
        <taxon>Ecdysozoa</taxon>
        <taxon>Arthropoda</taxon>
        <taxon>Chelicerata</taxon>
        <taxon>Arachnida</taxon>
        <taxon>Araneae</taxon>
        <taxon>Araneomorphae</taxon>
        <taxon>Entelegynae</taxon>
        <taxon>Araneoidea</taxon>
        <taxon>Araneidae</taxon>
        <taxon>Caerostris</taxon>
    </lineage>
</organism>
<comment type="caution">
    <text evidence="2">The sequence shown here is derived from an EMBL/GenBank/DDBJ whole genome shotgun (WGS) entry which is preliminary data.</text>
</comment>
<accession>A0AAV4RR61</accession>
<reference evidence="2 3" key="1">
    <citation type="submission" date="2021-06" db="EMBL/GenBank/DDBJ databases">
        <title>Caerostris extrusa draft genome.</title>
        <authorList>
            <person name="Kono N."/>
            <person name="Arakawa K."/>
        </authorList>
    </citation>
    <scope>NUCLEOTIDE SEQUENCE [LARGE SCALE GENOMIC DNA]</scope>
</reference>
<protein>
    <recommendedName>
        <fullName evidence="4">Ribosomal protein L2</fullName>
    </recommendedName>
</protein>
<dbReference type="Proteomes" id="UP001054945">
    <property type="component" value="Unassembled WGS sequence"/>
</dbReference>
<dbReference type="AlphaFoldDB" id="A0AAV4RR61"/>
<dbReference type="EMBL" id="BPLR01008152">
    <property type="protein sequence ID" value="GIY22458.1"/>
    <property type="molecule type" value="Genomic_DNA"/>
</dbReference>
<name>A0AAV4RR61_CAEEX</name>